<name>A0A6V7VDZ2_MELEN</name>
<gene>
    <name evidence="1" type="ORF">MENT_LOCUS23930</name>
</gene>
<evidence type="ECO:0000313" key="1">
    <source>
        <dbReference type="EMBL" id="CAD2172381.1"/>
    </source>
</evidence>
<dbReference type="AlphaFoldDB" id="A0A6V7VDZ2"/>
<dbReference type="EMBL" id="CAJEWN010000199">
    <property type="protein sequence ID" value="CAD2172381.1"/>
    <property type="molecule type" value="Genomic_DNA"/>
</dbReference>
<comment type="caution">
    <text evidence="1">The sequence shown here is derived from an EMBL/GenBank/DDBJ whole genome shotgun (WGS) entry which is preliminary data.</text>
</comment>
<sequence>MAKFLTKTEESGFGDPLINNDNFDILDYINGGNENFRTPEGSPVNAFYSVVVPNNNTVVGNSGHLNFLNPSTTAAGEFVQSLQQQEQQQQQNNHQFSKEINSTNSQIFIFDILQFC</sequence>
<proteinExistence type="predicted"/>
<evidence type="ECO:0000313" key="2">
    <source>
        <dbReference type="Proteomes" id="UP000580250"/>
    </source>
</evidence>
<organism evidence="1 2">
    <name type="scientific">Meloidogyne enterolobii</name>
    <name type="common">Root-knot nematode worm</name>
    <name type="synonym">Meloidogyne mayaguensis</name>
    <dbReference type="NCBI Taxonomy" id="390850"/>
    <lineage>
        <taxon>Eukaryota</taxon>
        <taxon>Metazoa</taxon>
        <taxon>Ecdysozoa</taxon>
        <taxon>Nematoda</taxon>
        <taxon>Chromadorea</taxon>
        <taxon>Rhabditida</taxon>
        <taxon>Tylenchina</taxon>
        <taxon>Tylenchomorpha</taxon>
        <taxon>Tylenchoidea</taxon>
        <taxon>Meloidogynidae</taxon>
        <taxon>Meloidogyninae</taxon>
        <taxon>Meloidogyne</taxon>
    </lineage>
</organism>
<dbReference type="Proteomes" id="UP000580250">
    <property type="component" value="Unassembled WGS sequence"/>
</dbReference>
<protein>
    <submittedName>
        <fullName evidence="1">Uncharacterized protein</fullName>
    </submittedName>
</protein>
<reference evidence="1 2" key="1">
    <citation type="submission" date="2020-08" db="EMBL/GenBank/DDBJ databases">
        <authorList>
            <person name="Koutsovoulos G."/>
            <person name="Danchin GJ E."/>
        </authorList>
    </citation>
    <scope>NUCLEOTIDE SEQUENCE [LARGE SCALE GENOMIC DNA]</scope>
</reference>
<accession>A0A6V7VDZ2</accession>